<feature type="compositionally biased region" description="Low complexity" evidence="1">
    <location>
        <begin position="111"/>
        <end position="134"/>
    </location>
</feature>
<evidence type="ECO:0000313" key="2">
    <source>
        <dbReference type="EMBL" id="KLO03852.1"/>
    </source>
</evidence>
<dbReference type="Proteomes" id="UP000053477">
    <property type="component" value="Unassembled WGS sequence"/>
</dbReference>
<evidence type="ECO:0000313" key="3">
    <source>
        <dbReference type="Proteomes" id="UP000053477"/>
    </source>
</evidence>
<keyword evidence="3" id="KW-1185">Reference proteome</keyword>
<proteinExistence type="predicted"/>
<protein>
    <submittedName>
        <fullName evidence="2">Uncharacterized protein</fullName>
    </submittedName>
</protein>
<feature type="non-terminal residue" evidence="2">
    <location>
        <position position="160"/>
    </location>
</feature>
<feature type="compositionally biased region" description="Acidic residues" evidence="1">
    <location>
        <begin position="100"/>
        <end position="110"/>
    </location>
</feature>
<gene>
    <name evidence="2" type="ORF">SCHPADRAFT_948253</name>
</gene>
<reference evidence="2 3" key="1">
    <citation type="submission" date="2015-04" db="EMBL/GenBank/DDBJ databases">
        <title>Complete genome sequence of Schizopora paradoxa KUC8140, a cosmopolitan wood degrader in East Asia.</title>
        <authorList>
            <consortium name="DOE Joint Genome Institute"/>
            <person name="Min B."/>
            <person name="Park H."/>
            <person name="Jang Y."/>
            <person name="Kim J.-J."/>
            <person name="Kim K.H."/>
            <person name="Pangilinan J."/>
            <person name="Lipzen A."/>
            <person name="Riley R."/>
            <person name="Grigoriev I.V."/>
            <person name="Spatafora J.W."/>
            <person name="Choi I.-G."/>
        </authorList>
    </citation>
    <scope>NUCLEOTIDE SEQUENCE [LARGE SCALE GENOMIC DNA]</scope>
    <source>
        <strain evidence="2 3">KUC8140</strain>
    </source>
</reference>
<feature type="region of interest" description="Disordered" evidence="1">
    <location>
        <begin position="1"/>
        <end position="160"/>
    </location>
</feature>
<name>A0A0H2QY07_9AGAM</name>
<dbReference type="EMBL" id="KQ086952">
    <property type="protein sequence ID" value="KLO03852.1"/>
    <property type="molecule type" value="Genomic_DNA"/>
</dbReference>
<dbReference type="AlphaFoldDB" id="A0A0H2QY07"/>
<evidence type="ECO:0000256" key="1">
    <source>
        <dbReference type="SAM" id="MobiDB-lite"/>
    </source>
</evidence>
<feature type="compositionally biased region" description="Basic residues" evidence="1">
    <location>
        <begin position="23"/>
        <end position="34"/>
    </location>
</feature>
<sequence>MLPAPTSDSLADDEGSRSPSPHRPARRSSARIRSGHLPTVERHRRVLRDRASLLYPGSHRYSSNHHVKSATKNNRGHTVDPTQGHPRTSPPAATWHANEEASDMEDDAESSDAPVPGSAGMAIDSDGGSASGSEEASDGVGYKTHTYAKMEDSDAEDEDN</sequence>
<organism evidence="2 3">
    <name type="scientific">Schizopora paradoxa</name>
    <dbReference type="NCBI Taxonomy" id="27342"/>
    <lineage>
        <taxon>Eukaryota</taxon>
        <taxon>Fungi</taxon>
        <taxon>Dikarya</taxon>
        <taxon>Basidiomycota</taxon>
        <taxon>Agaricomycotina</taxon>
        <taxon>Agaricomycetes</taxon>
        <taxon>Hymenochaetales</taxon>
        <taxon>Schizoporaceae</taxon>
        <taxon>Schizopora</taxon>
    </lineage>
</organism>
<accession>A0A0H2QY07</accession>
<dbReference type="InParanoid" id="A0A0H2QY07"/>